<dbReference type="GO" id="GO:0003677">
    <property type="term" value="F:DNA binding"/>
    <property type="evidence" value="ECO:0007669"/>
    <property type="project" value="InterPro"/>
</dbReference>
<accession>A0AAD3ASE3</accession>
<sequence length="60" mass="7246">MPNQIEKLEANIATIQQQMSQLDFYQKSQQEIAKVQKQLEDLNHDLEQKYLLWEELLELE</sequence>
<keyword evidence="3" id="KW-0175">Coiled coil</keyword>
<dbReference type="Gene3D" id="1.10.287.380">
    <property type="entry name" value="Valyl-tRNA synthetase, C-terminal domain"/>
    <property type="match status" value="1"/>
</dbReference>
<keyword evidence="2" id="KW-0067">ATP-binding</keyword>
<reference evidence="5 6" key="1">
    <citation type="submission" date="2014-03" db="EMBL/GenBank/DDBJ databases">
        <title>The Genome Sequence of Francisella tularensis subsp. tularensis str. SCHU S4 substr. FSC043.</title>
        <authorList>
            <consortium name="The Broad Institute Genomics Platform"/>
            <consortium name="The Broad Institute Genome Sequencing Center for Infectious Disease"/>
            <person name="Chapman S.B."/>
            <person name="Guina T."/>
            <person name="Gelhaus C."/>
            <person name="Comer J."/>
            <person name="Sellati T."/>
            <person name="Sjostedt A."/>
            <person name="Young S.K."/>
            <person name="Zeng Q."/>
            <person name="Gargeya S."/>
            <person name="Abouelleil A."/>
            <person name="Alvarado L."/>
            <person name="Chapman S.B."/>
            <person name="Gainer-Dewar J."/>
            <person name="Goldberg J."/>
            <person name="Griggs A."/>
            <person name="Gujja S."/>
            <person name="Hansen M."/>
            <person name="Howarth C."/>
            <person name="Imamovic A."/>
            <person name="Larimer J."/>
            <person name="Murphy C."/>
            <person name="Naylor J."/>
            <person name="Pearson M."/>
            <person name="Poon T.W."/>
            <person name="Priest M."/>
            <person name="Roberts A."/>
            <person name="Saif S."/>
            <person name="Shea T."/>
            <person name="Sykes S."/>
            <person name="Wortman J."/>
            <person name="Nusbaum C."/>
            <person name="Birren B."/>
        </authorList>
    </citation>
    <scope>NUCLEOTIDE SEQUENCE [LARGE SCALE GENOMIC DNA]</scope>
    <source>
        <strain evidence="5 6">Schu S4</strain>
    </source>
</reference>
<dbReference type="InterPro" id="IPR032524">
    <property type="entry name" value="ABC_tran_C"/>
</dbReference>
<feature type="coiled-coil region" evidence="3">
    <location>
        <begin position="25"/>
        <end position="52"/>
    </location>
</feature>
<evidence type="ECO:0000259" key="4">
    <source>
        <dbReference type="Pfam" id="PF16326"/>
    </source>
</evidence>
<comment type="caution">
    <text evidence="5">The sequence shown here is derived from an EMBL/GenBank/DDBJ whole genome shotgun (WGS) entry which is preliminary data.</text>
</comment>
<evidence type="ECO:0000313" key="6">
    <source>
        <dbReference type="Proteomes" id="UP000023806"/>
    </source>
</evidence>
<dbReference type="GO" id="GO:0005524">
    <property type="term" value="F:ATP binding"/>
    <property type="evidence" value="ECO:0007669"/>
    <property type="project" value="UniProtKB-KW"/>
</dbReference>
<dbReference type="Pfam" id="PF16326">
    <property type="entry name" value="ABC_tran_CTD"/>
    <property type="match status" value="1"/>
</dbReference>
<evidence type="ECO:0000256" key="2">
    <source>
        <dbReference type="ARBA" id="ARBA00022840"/>
    </source>
</evidence>
<feature type="domain" description="ABC transporter Uup C-terminal" evidence="4">
    <location>
        <begin position="1"/>
        <end position="57"/>
    </location>
</feature>
<evidence type="ECO:0000256" key="3">
    <source>
        <dbReference type="SAM" id="Coils"/>
    </source>
</evidence>
<dbReference type="Proteomes" id="UP000023806">
    <property type="component" value="Unassembled WGS sequence"/>
</dbReference>
<protein>
    <recommendedName>
        <fullName evidence="4">ABC transporter Uup C-terminal domain-containing protein</fullName>
    </recommendedName>
</protein>
<organism evidence="5 6">
    <name type="scientific">Francisella tularensis subsp. tularensis str. SCHU S4 substr. FSC237</name>
    <dbReference type="NCBI Taxonomy" id="1341660"/>
    <lineage>
        <taxon>Bacteria</taxon>
        <taxon>Pseudomonadati</taxon>
        <taxon>Pseudomonadota</taxon>
        <taxon>Gammaproteobacteria</taxon>
        <taxon>Thiotrichales</taxon>
        <taxon>Francisellaceae</taxon>
        <taxon>Francisella</taxon>
    </lineage>
</organism>
<evidence type="ECO:0000256" key="1">
    <source>
        <dbReference type="ARBA" id="ARBA00022741"/>
    </source>
</evidence>
<keyword evidence="1" id="KW-0547">Nucleotide-binding</keyword>
<dbReference type="InterPro" id="IPR037118">
    <property type="entry name" value="Val-tRNA_synth_C_sf"/>
</dbReference>
<dbReference type="EMBL" id="JIDS01000002">
    <property type="protein sequence ID" value="EZK37807.1"/>
    <property type="molecule type" value="Genomic_DNA"/>
</dbReference>
<name>A0AAD3ASE3_FRATT</name>
<dbReference type="AlphaFoldDB" id="A0AAD3ASE3"/>
<gene>
    <name evidence="5" type="ORF">P250_02563</name>
</gene>
<proteinExistence type="predicted"/>
<evidence type="ECO:0000313" key="5">
    <source>
        <dbReference type="EMBL" id="EZK37807.1"/>
    </source>
</evidence>